<organism evidence="1 2">
    <name type="scientific">Xenorhabdus vietnamensis</name>
    <dbReference type="NCBI Taxonomy" id="351656"/>
    <lineage>
        <taxon>Bacteria</taxon>
        <taxon>Pseudomonadati</taxon>
        <taxon>Pseudomonadota</taxon>
        <taxon>Gammaproteobacteria</taxon>
        <taxon>Enterobacterales</taxon>
        <taxon>Morganellaceae</taxon>
        <taxon>Xenorhabdus</taxon>
    </lineage>
</organism>
<comment type="caution">
    <text evidence="1">The sequence shown here is derived from an EMBL/GenBank/DDBJ whole genome shotgun (WGS) entry which is preliminary data.</text>
</comment>
<proteinExistence type="predicted"/>
<evidence type="ECO:0000313" key="2">
    <source>
        <dbReference type="Proteomes" id="UP000194350"/>
    </source>
</evidence>
<reference evidence="1 2" key="1">
    <citation type="submission" date="2016-10" db="EMBL/GenBank/DDBJ databases">
        <title>Systematic genetic and metabolomic analysis of Xenorhabdus and Photorhabdus spp., highlights the requirements for a dual symbiotic and pathogenic life style.</title>
        <authorList>
            <person name="Tobias N.J."/>
            <person name="Wolff H."/>
            <person name="Djahanschiri B."/>
            <person name="Pidot S.J."/>
            <person name="Stinear T.P."/>
            <person name="Ebersberger I."/>
            <person name="Bode H.B."/>
        </authorList>
    </citation>
    <scope>NUCLEOTIDE SEQUENCE [LARGE SCALE GENOMIC DNA]</scope>
    <source>
        <strain evidence="1 2">DSM 22392</strain>
    </source>
</reference>
<sequence length="116" mass="14048">MVINETEKWVFDWYQKKWNGTYFFSRKPWKLDLSTSLTTGSHPWAWETGEEIMNDYFETFQVDKEGFNILKYWPEEPGWIPNFLLPKSMRIPYIEPEPLTLKMLVESAKAGRWIYK</sequence>
<dbReference type="AlphaFoldDB" id="A0A1Y2S8W7"/>
<protein>
    <recommendedName>
        <fullName evidence="3">DUF1493 family protein</fullName>
    </recommendedName>
</protein>
<dbReference type="Proteomes" id="UP000194350">
    <property type="component" value="Unassembled WGS sequence"/>
</dbReference>
<evidence type="ECO:0000313" key="1">
    <source>
        <dbReference type="EMBL" id="OTA15105.1"/>
    </source>
</evidence>
<dbReference type="RefSeq" id="WP_086110068.1">
    <property type="nucleotide sequence ID" value="NZ_CAWNGD010000061.1"/>
</dbReference>
<name>A0A1Y2S8W7_9GAMM</name>
<gene>
    <name evidence="1" type="ORF">Xvie_03049</name>
</gene>
<evidence type="ECO:0008006" key="3">
    <source>
        <dbReference type="Google" id="ProtNLM"/>
    </source>
</evidence>
<keyword evidence="2" id="KW-1185">Reference proteome</keyword>
<accession>A0A1Y2S8W7</accession>
<dbReference type="OrthoDB" id="6476622at2"/>
<dbReference type="InterPro" id="IPR010862">
    <property type="entry name" value="DUF1493"/>
</dbReference>
<dbReference type="EMBL" id="MUBJ01000019">
    <property type="protein sequence ID" value="OTA15105.1"/>
    <property type="molecule type" value="Genomic_DNA"/>
</dbReference>
<dbReference type="Pfam" id="PF07377">
    <property type="entry name" value="DUF1493"/>
    <property type="match status" value="1"/>
</dbReference>